<dbReference type="InterPro" id="IPR027806">
    <property type="entry name" value="HARBI1_dom"/>
</dbReference>
<evidence type="ECO:0000256" key="1">
    <source>
        <dbReference type="ARBA" id="ARBA00001968"/>
    </source>
</evidence>
<evidence type="ECO:0000313" key="7">
    <source>
        <dbReference type="Proteomes" id="UP000235145"/>
    </source>
</evidence>
<feature type="region of interest" description="Disordered" evidence="3">
    <location>
        <begin position="102"/>
        <end position="126"/>
    </location>
</feature>
<gene>
    <name evidence="6" type="ORF">LSAT_V11C500243990</name>
</gene>
<dbReference type="Pfam" id="PF13359">
    <property type="entry name" value="DDE_Tnp_4"/>
    <property type="match status" value="1"/>
</dbReference>
<evidence type="ECO:0000256" key="3">
    <source>
        <dbReference type="SAM" id="MobiDB-lite"/>
    </source>
</evidence>
<evidence type="ECO:0000259" key="4">
    <source>
        <dbReference type="Pfam" id="PF12776"/>
    </source>
</evidence>
<organism evidence="6 7">
    <name type="scientific">Lactuca sativa</name>
    <name type="common">Garden lettuce</name>
    <dbReference type="NCBI Taxonomy" id="4236"/>
    <lineage>
        <taxon>Eukaryota</taxon>
        <taxon>Viridiplantae</taxon>
        <taxon>Streptophyta</taxon>
        <taxon>Embryophyta</taxon>
        <taxon>Tracheophyta</taxon>
        <taxon>Spermatophyta</taxon>
        <taxon>Magnoliopsida</taxon>
        <taxon>eudicotyledons</taxon>
        <taxon>Gunneridae</taxon>
        <taxon>Pentapetalae</taxon>
        <taxon>asterids</taxon>
        <taxon>campanulids</taxon>
        <taxon>Asterales</taxon>
        <taxon>Asteraceae</taxon>
        <taxon>Cichorioideae</taxon>
        <taxon>Cichorieae</taxon>
        <taxon>Lactucinae</taxon>
        <taxon>Lactuca</taxon>
    </lineage>
</organism>
<evidence type="ECO:0000259" key="5">
    <source>
        <dbReference type="Pfam" id="PF13359"/>
    </source>
</evidence>
<dbReference type="PANTHER" id="PTHR46250:SF17">
    <property type="entry name" value="MYB_SANT-LIKE DOMAIN-CONTAINING PROTEIN"/>
    <property type="match status" value="1"/>
</dbReference>
<sequence>MTRLLLSRCWIYKRRRFPCPYRGQRYHLNDWRDGHQPTTPKELYNMRHSSARNVIERCFGILKARWGVLRDNSYYPVVIKNRIIMACCLLHNYIRQEMTIDPFEDNASPDEGTGDNGGGNDDNVTTIGTSDDWTTFRDNLAQTILFVRMVEKSRNYRTWTTHEDAKLVEAMLNMVNAGGFKADNDFKSSYLQHLGQALKESLPNAGILANMESRIRTMKKEWQIVYDMITGNNTSGFGYDSVNRCGTVESPEVWDSYVKELKNEEINHFLIMMTCASFLEKIGLKGIEPKIVRICHIMKMWKKNYCKWKMISMNKVRKFHPQQMGKVRKLQVLGISKAAALLDKDLREASATMSQSLNAEVELQKKTSMVTSEILKIPSMDQMDKFKASRKIMREPEAVLTFWNLEGEERETFVKLMLEE</sequence>
<proteinExistence type="predicted"/>
<protein>
    <recommendedName>
        <fullName evidence="8">Myb/SANT-like domain-containing protein</fullName>
    </recommendedName>
</protein>
<dbReference type="EMBL" id="NBSK02000005">
    <property type="protein sequence ID" value="KAJ0204024.1"/>
    <property type="molecule type" value="Genomic_DNA"/>
</dbReference>
<dbReference type="PANTHER" id="PTHR46250">
    <property type="entry name" value="MYB/SANT-LIKE DNA-BINDING DOMAIN PROTEIN-RELATED"/>
    <property type="match status" value="1"/>
</dbReference>
<evidence type="ECO:0000256" key="2">
    <source>
        <dbReference type="ARBA" id="ARBA00022723"/>
    </source>
</evidence>
<name>A0A9R1X9I7_LACSA</name>
<evidence type="ECO:0000313" key="6">
    <source>
        <dbReference type="EMBL" id="KAJ0204024.1"/>
    </source>
</evidence>
<accession>A0A9R1X9I7</accession>
<keyword evidence="2" id="KW-0479">Metal-binding</keyword>
<reference evidence="6 7" key="1">
    <citation type="journal article" date="2017" name="Nat. Commun.">
        <title>Genome assembly with in vitro proximity ligation data and whole-genome triplication in lettuce.</title>
        <authorList>
            <person name="Reyes-Chin-Wo S."/>
            <person name="Wang Z."/>
            <person name="Yang X."/>
            <person name="Kozik A."/>
            <person name="Arikit S."/>
            <person name="Song C."/>
            <person name="Xia L."/>
            <person name="Froenicke L."/>
            <person name="Lavelle D.O."/>
            <person name="Truco M.J."/>
            <person name="Xia R."/>
            <person name="Zhu S."/>
            <person name="Xu C."/>
            <person name="Xu H."/>
            <person name="Xu X."/>
            <person name="Cox K."/>
            <person name="Korf I."/>
            <person name="Meyers B.C."/>
            <person name="Michelmore R.W."/>
        </authorList>
    </citation>
    <scope>NUCLEOTIDE SEQUENCE [LARGE SCALE GENOMIC DNA]</scope>
    <source>
        <strain evidence="7">cv. Salinas</strain>
        <tissue evidence="6">Seedlings</tissue>
    </source>
</reference>
<dbReference type="GO" id="GO:0046872">
    <property type="term" value="F:metal ion binding"/>
    <property type="evidence" value="ECO:0007669"/>
    <property type="project" value="UniProtKB-KW"/>
</dbReference>
<feature type="domain" description="DDE Tnp4" evidence="5">
    <location>
        <begin position="19"/>
        <end position="92"/>
    </location>
</feature>
<dbReference type="AlphaFoldDB" id="A0A9R1X9I7"/>
<dbReference type="Pfam" id="PF12776">
    <property type="entry name" value="Myb_DNA-bind_3"/>
    <property type="match status" value="1"/>
</dbReference>
<dbReference type="InterPro" id="IPR024752">
    <property type="entry name" value="Myb/SANT-like_dom"/>
</dbReference>
<evidence type="ECO:0008006" key="8">
    <source>
        <dbReference type="Google" id="ProtNLM"/>
    </source>
</evidence>
<dbReference type="Proteomes" id="UP000235145">
    <property type="component" value="Unassembled WGS sequence"/>
</dbReference>
<comment type="cofactor">
    <cofactor evidence="1">
        <name>a divalent metal cation</name>
        <dbReference type="ChEBI" id="CHEBI:60240"/>
    </cofactor>
</comment>
<comment type="caution">
    <text evidence="6">The sequence shown here is derived from an EMBL/GenBank/DDBJ whole genome shotgun (WGS) entry which is preliminary data.</text>
</comment>
<keyword evidence="7" id="KW-1185">Reference proteome</keyword>
<feature type="domain" description="Myb/SANT-like" evidence="4">
    <location>
        <begin position="158"/>
        <end position="257"/>
    </location>
</feature>